<dbReference type="InParanoid" id="A0A409XCZ3"/>
<name>A0A409XCZ3_PSICY</name>
<dbReference type="AlphaFoldDB" id="A0A409XCZ3"/>
<reference evidence="2 3" key="1">
    <citation type="journal article" date="2018" name="Evol. Lett.">
        <title>Horizontal gene cluster transfer increased hallucinogenic mushroom diversity.</title>
        <authorList>
            <person name="Reynolds H.T."/>
            <person name="Vijayakumar V."/>
            <person name="Gluck-Thaler E."/>
            <person name="Korotkin H.B."/>
            <person name="Matheny P.B."/>
            <person name="Slot J.C."/>
        </authorList>
    </citation>
    <scope>NUCLEOTIDE SEQUENCE [LARGE SCALE GENOMIC DNA]</scope>
    <source>
        <strain evidence="2 3">2631</strain>
    </source>
</reference>
<evidence type="ECO:0000313" key="2">
    <source>
        <dbReference type="EMBL" id="PPQ88600.1"/>
    </source>
</evidence>
<comment type="caution">
    <text evidence="2">The sequence shown here is derived from an EMBL/GenBank/DDBJ whole genome shotgun (WGS) entry which is preliminary data.</text>
</comment>
<feature type="compositionally biased region" description="Basic and acidic residues" evidence="1">
    <location>
        <begin position="86"/>
        <end position="98"/>
    </location>
</feature>
<gene>
    <name evidence="2" type="ORF">CVT25_010177</name>
</gene>
<protein>
    <submittedName>
        <fullName evidence="2">Uncharacterized protein</fullName>
    </submittedName>
</protein>
<feature type="compositionally biased region" description="Polar residues" evidence="1">
    <location>
        <begin position="102"/>
        <end position="111"/>
    </location>
</feature>
<evidence type="ECO:0000256" key="1">
    <source>
        <dbReference type="SAM" id="MobiDB-lite"/>
    </source>
</evidence>
<evidence type="ECO:0000313" key="3">
    <source>
        <dbReference type="Proteomes" id="UP000283269"/>
    </source>
</evidence>
<accession>A0A409XCZ3</accession>
<dbReference type="Proteomes" id="UP000283269">
    <property type="component" value="Unassembled WGS sequence"/>
</dbReference>
<organism evidence="2 3">
    <name type="scientific">Psilocybe cyanescens</name>
    <dbReference type="NCBI Taxonomy" id="93625"/>
    <lineage>
        <taxon>Eukaryota</taxon>
        <taxon>Fungi</taxon>
        <taxon>Dikarya</taxon>
        <taxon>Basidiomycota</taxon>
        <taxon>Agaricomycotina</taxon>
        <taxon>Agaricomycetes</taxon>
        <taxon>Agaricomycetidae</taxon>
        <taxon>Agaricales</taxon>
        <taxon>Agaricineae</taxon>
        <taxon>Strophariaceae</taxon>
        <taxon>Psilocybe</taxon>
    </lineage>
</organism>
<sequence length="135" mass="14096">MCTRAQHWPIGTIAIKRTCVLSTASFFPTTTISPFPFSLRRLALFTAAAVTVAAVPHPPPPFSPCNGLVITICEADRVATASPLLKKEGKGTWEEPGKEAQTPVSTAQGTDEGTHSVLIAVDGGPAVGYPNMGPP</sequence>
<dbReference type="EMBL" id="NHYD01002057">
    <property type="protein sequence ID" value="PPQ88600.1"/>
    <property type="molecule type" value="Genomic_DNA"/>
</dbReference>
<keyword evidence="3" id="KW-1185">Reference proteome</keyword>
<proteinExistence type="predicted"/>
<feature type="region of interest" description="Disordered" evidence="1">
    <location>
        <begin position="86"/>
        <end position="116"/>
    </location>
</feature>